<keyword evidence="4" id="KW-0378">Hydrolase</keyword>
<dbReference type="SUPFAM" id="SSF53187">
    <property type="entry name" value="Zn-dependent exopeptidases"/>
    <property type="match status" value="1"/>
</dbReference>
<evidence type="ECO:0000256" key="6">
    <source>
        <dbReference type="ARBA" id="ARBA00023049"/>
    </source>
</evidence>
<sequence length="362" mass="40447">MTYLNIAEVDSAAVNLSHAYSDLCELVELPETSIEGVACHALRVGAPSANGRDCVVLIGGVHAREWGSCEILVDFAADLLEAYKSGSGLRYGHKSFTAEEVRSLLDNVNIVVFPLVNPDGRRYSQTVEAMWRKNRNPAHAPAGHDGDCVGVDINRNYDFLFDAAKAFAPTAGVRVSSDPCDPQVYQGPYAFSEPETRNVRWLLEERFPHTRWFVDVHSYSEDMLYVWGDDEDQSKDGSMDFRNPDYDGRRGLAGDTDYREYIPKDDLDTATALARSFSDALHDVRGTTYTPKSGFDLYPTCGTSDDYAFSRHITDDKKEKTFAYTIEWGKEFQPPWADMEEVIKDVSAGLLQFCLSAAVLPR</sequence>
<evidence type="ECO:0000313" key="10">
    <source>
        <dbReference type="Proteomes" id="UP001595990"/>
    </source>
</evidence>
<dbReference type="PROSITE" id="PS52035">
    <property type="entry name" value="PEPTIDASE_M14"/>
    <property type="match status" value="1"/>
</dbReference>
<dbReference type="EMBL" id="JBHSFS010000001">
    <property type="protein sequence ID" value="MFC4511441.1"/>
    <property type="molecule type" value="Genomic_DNA"/>
</dbReference>
<evidence type="ECO:0000256" key="2">
    <source>
        <dbReference type="ARBA" id="ARBA00005988"/>
    </source>
</evidence>
<dbReference type="Proteomes" id="UP001595990">
    <property type="component" value="Unassembled WGS sequence"/>
</dbReference>
<evidence type="ECO:0000256" key="7">
    <source>
        <dbReference type="PROSITE-ProRule" id="PRU01379"/>
    </source>
</evidence>
<proteinExistence type="inferred from homology"/>
<protein>
    <submittedName>
        <fullName evidence="9">M14 family metallopeptidase</fullName>
    </submittedName>
</protein>
<comment type="caution">
    <text evidence="9">The sequence shown here is derived from an EMBL/GenBank/DDBJ whole genome shotgun (WGS) entry which is preliminary data.</text>
</comment>
<feature type="active site" description="Proton donor/acceptor" evidence="7">
    <location>
        <position position="327"/>
    </location>
</feature>
<keyword evidence="3" id="KW-0645">Protease</keyword>
<evidence type="ECO:0000313" key="9">
    <source>
        <dbReference type="EMBL" id="MFC4511441.1"/>
    </source>
</evidence>
<name>A0ABV9B9L2_9ACTN</name>
<dbReference type="InterPro" id="IPR000834">
    <property type="entry name" value="Peptidase_M14"/>
</dbReference>
<comment type="similarity">
    <text evidence="2 7">Belongs to the peptidase M14 family.</text>
</comment>
<evidence type="ECO:0000256" key="5">
    <source>
        <dbReference type="ARBA" id="ARBA00022833"/>
    </source>
</evidence>
<comment type="cofactor">
    <cofactor evidence="1">
        <name>Zn(2+)</name>
        <dbReference type="ChEBI" id="CHEBI:29105"/>
    </cofactor>
</comment>
<evidence type="ECO:0000256" key="1">
    <source>
        <dbReference type="ARBA" id="ARBA00001947"/>
    </source>
</evidence>
<reference evidence="10" key="1">
    <citation type="journal article" date="2019" name="Int. J. Syst. Evol. Microbiol.">
        <title>The Global Catalogue of Microorganisms (GCM) 10K type strain sequencing project: providing services to taxonomists for standard genome sequencing and annotation.</title>
        <authorList>
            <consortium name="The Broad Institute Genomics Platform"/>
            <consortium name="The Broad Institute Genome Sequencing Center for Infectious Disease"/>
            <person name="Wu L."/>
            <person name="Ma J."/>
        </authorList>
    </citation>
    <scope>NUCLEOTIDE SEQUENCE [LARGE SCALE GENOMIC DNA]</scope>
    <source>
        <strain evidence="10">CECT 8064</strain>
    </source>
</reference>
<keyword evidence="5" id="KW-0862">Zinc</keyword>
<dbReference type="CDD" id="cd06228">
    <property type="entry name" value="M14-like"/>
    <property type="match status" value="1"/>
</dbReference>
<evidence type="ECO:0000256" key="4">
    <source>
        <dbReference type="ARBA" id="ARBA00022801"/>
    </source>
</evidence>
<evidence type="ECO:0000259" key="8">
    <source>
        <dbReference type="PROSITE" id="PS52035"/>
    </source>
</evidence>
<accession>A0ABV9B9L2</accession>
<evidence type="ECO:0000256" key="3">
    <source>
        <dbReference type="ARBA" id="ARBA00022670"/>
    </source>
</evidence>
<dbReference type="PANTHER" id="PTHR11705">
    <property type="entry name" value="PROTEASE FAMILY M14 CARBOXYPEPTIDASE A,B"/>
    <property type="match status" value="1"/>
</dbReference>
<keyword evidence="10" id="KW-1185">Reference proteome</keyword>
<organism evidence="9 10">
    <name type="scientific">Streptomyces ehimensis</name>
    <dbReference type="NCBI Taxonomy" id="68195"/>
    <lineage>
        <taxon>Bacteria</taxon>
        <taxon>Bacillati</taxon>
        <taxon>Actinomycetota</taxon>
        <taxon>Actinomycetes</taxon>
        <taxon>Kitasatosporales</taxon>
        <taxon>Streptomycetaceae</taxon>
        <taxon>Streptomyces</taxon>
    </lineage>
</organism>
<dbReference type="SMART" id="SM00631">
    <property type="entry name" value="Zn_pept"/>
    <property type="match status" value="1"/>
</dbReference>
<keyword evidence="6" id="KW-0482">Metalloprotease</keyword>
<dbReference type="Pfam" id="PF00246">
    <property type="entry name" value="Peptidase_M14"/>
    <property type="match status" value="1"/>
</dbReference>
<dbReference type="RefSeq" id="WP_417921994.1">
    <property type="nucleotide sequence ID" value="NZ_JBHSFS010000001.1"/>
</dbReference>
<dbReference type="PANTHER" id="PTHR11705:SF143">
    <property type="entry name" value="SLL0236 PROTEIN"/>
    <property type="match status" value="1"/>
</dbReference>
<feature type="domain" description="Peptidase M14" evidence="8">
    <location>
        <begin position="2"/>
        <end position="357"/>
    </location>
</feature>
<dbReference type="Gene3D" id="3.40.630.10">
    <property type="entry name" value="Zn peptidases"/>
    <property type="match status" value="1"/>
</dbReference>
<gene>
    <name evidence="9" type="ORF">ACFPEN_00675</name>
</gene>